<dbReference type="PROSITE" id="PS50851">
    <property type="entry name" value="CHEW"/>
    <property type="match status" value="1"/>
</dbReference>
<dbReference type="SUPFAM" id="SSF50341">
    <property type="entry name" value="CheW-like"/>
    <property type="match status" value="1"/>
</dbReference>
<dbReference type="InterPro" id="IPR039315">
    <property type="entry name" value="CheW"/>
</dbReference>
<dbReference type="Pfam" id="PF01584">
    <property type="entry name" value="CheW"/>
    <property type="match status" value="1"/>
</dbReference>
<evidence type="ECO:0000313" key="2">
    <source>
        <dbReference type="EMBL" id="KKN44814.1"/>
    </source>
</evidence>
<dbReference type="AlphaFoldDB" id="A0A0F9QQU0"/>
<organism evidence="2">
    <name type="scientific">marine sediment metagenome</name>
    <dbReference type="NCBI Taxonomy" id="412755"/>
    <lineage>
        <taxon>unclassified sequences</taxon>
        <taxon>metagenomes</taxon>
        <taxon>ecological metagenomes</taxon>
    </lineage>
</organism>
<accession>A0A0F9QQU0</accession>
<name>A0A0F9QQU0_9ZZZZ</name>
<dbReference type="PANTHER" id="PTHR22617:SF23">
    <property type="entry name" value="CHEMOTAXIS PROTEIN CHEW"/>
    <property type="match status" value="1"/>
</dbReference>
<dbReference type="Gene3D" id="2.40.50.180">
    <property type="entry name" value="CheA-289, Domain 4"/>
    <property type="match status" value="1"/>
</dbReference>
<dbReference type="GO" id="GO:0005829">
    <property type="term" value="C:cytosol"/>
    <property type="evidence" value="ECO:0007669"/>
    <property type="project" value="TreeGrafter"/>
</dbReference>
<sequence>MSEDSNGNQVSIIIFQVGWEQFVIDLLDVKEIITAGQIRKLPKSLDYIDGIYNHRGEIIHVINLRKKLNLDEYIIYRSKNSSMMEEEEDLTNTRKYIIIIKLDNNLIGFYVDQIINIDHIDVSEIIQLSPIFQTSVAIEYVKGVINFKERPRIMLDLGKIFNEVEIFKLQQDLSSLT</sequence>
<comment type="caution">
    <text evidence="2">The sequence shown here is derived from an EMBL/GenBank/DDBJ whole genome shotgun (WGS) entry which is preliminary data.</text>
</comment>
<dbReference type="InterPro" id="IPR002545">
    <property type="entry name" value="CheW-lke_dom"/>
</dbReference>
<dbReference type="PANTHER" id="PTHR22617">
    <property type="entry name" value="CHEMOTAXIS SENSOR HISTIDINE KINASE-RELATED"/>
    <property type="match status" value="1"/>
</dbReference>
<protein>
    <recommendedName>
        <fullName evidence="1">CheW-like domain-containing protein</fullName>
    </recommendedName>
</protein>
<dbReference type="GO" id="GO:0007165">
    <property type="term" value="P:signal transduction"/>
    <property type="evidence" value="ECO:0007669"/>
    <property type="project" value="InterPro"/>
</dbReference>
<gene>
    <name evidence="2" type="ORF">LCGC14_0689220</name>
</gene>
<dbReference type="Gene3D" id="2.30.30.40">
    <property type="entry name" value="SH3 Domains"/>
    <property type="match status" value="1"/>
</dbReference>
<dbReference type="InterPro" id="IPR036061">
    <property type="entry name" value="CheW-like_dom_sf"/>
</dbReference>
<evidence type="ECO:0000259" key="1">
    <source>
        <dbReference type="PROSITE" id="PS50851"/>
    </source>
</evidence>
<dbReference type="SMART" id="SM00260">
    <property type="entry name" value="CheW"/>
    <property type="match status" value="1"/>
</dbReference>
<proteinExistence type="predicted"/>
<feature type="domain" description="CheW-like" evidence="1">
    <location>
        <begin position="9"/>
        <end position="166"/>
    </location>
</feature>
<dbReference type="EMBL" id="LAZR01001427">
    <property type="protein sequence ID" value="KKN44814.1"/>
    <property type="molecule type" value="Genomic_DNA"/>
</dbReference>
<dbReference type="GO" id="GO:0006935">
    <property type="term" value="P:chemotaxis"/>
    <property type="evidence" value="ECO:0007669"/>
    <property type="project" value="InterPro"/>
</dbReference>
<reference evidence="2" key="1">
    <citation type="journal article" date="2015" name="Nature">
        <title>Complex archaea that bridge the gap between prokaryotes and eukaryotes.</title>
        <authorList>
            <person name="Spang A."/>
            <person name="Saw J.H."/>
            <person name="Jorgensen S.L."/>
            <person name="Zaremba-Niedzwiedzka K."/>
            <person name="Martijn J."/>
            <person name="Lind A.E."/>
            <person name="van Eijk R."/>
            <person name="Schleper C."/>
            <person name="Guy L."/>
            <person name="Ettema T.J."/>
        </authorList>
    </citation>
    <scope>NUCLEOTIDE SEQUENCE</scope>
</reference>